<keyword evidence="3" id="KW-1185">Reference proteome</keyword>
<name>A0ABX8GTC1_9BACT</name>
<dbReference type="EMBL" id="CP076128">
    <property type="protein sequence ID" value="QWG06636.1"/>
    <property type="molecule type" value="Genomic_DNA"/>
</dbReference>
<keyword evidence="1" id="KW-1133">Transmembrane helix</keyword>
<sequence>MKYFLLLTYLQEKVSMRTREFFSLLLLIPIVLLCLYTPQVYKKIQSILNTGQKDNLTYLVLESTPFIKTFDPNFATPQEWKKYGIPFYLGERIVKFRLKGGQFYEKSDLKKINGMTTELFSLVSPYLIINKQYLPKPQKGNYRKSYKPVIKKKKLKLLSFNPNDVQKQELEAMFFPSSIIKSLIGYRKAGGVLKVKRDFLKLYGVDSVFYKSISDSILLPEDLLIKKKIIYSVDINTGTLEDFKKLSGIGEVRANKIISYRNKLGGSFYKKEQLLEIYGIKDVYNDIVSQLVFKDGSIIKIEVNTVSYEKLATHPYISYKQARWIINYRKQHGPYTSIIDLLKIKTINEQDLENIIPYLSFRK</sequence>
<keyword evidence="1" id="KW-0472">Membrane</keyword>
<organism evidence="2 3">
    <name type="scientific">Flammeovirga kamogawensis</name>
    <dbReference type="NCBI Taxonomy" id="373891"/>
    <lineage>
        <taxon>Bacteria</taxon>
        <taxon>Pseudomonadati</taxon>
        <taxon>Bacteroidota</taxon>
        <taxon>Cytophagia</taxon>
        <taxon>Cytophagales</taxon>
        <taxon>Flammeovirgaceae</taxon>
        <taxon>Flammeovirga</taxon>
    </lineage>
</organism>
<evidence type="ECO:0000256" key="1">
    <source>
        <dbReference type="SAM" id="Phobius"/>
    </source>
</evidence>
<evidence type="ECO:0000313" key="2">
    <source>
        <dbReference type="EMBL" id="QWG06636.1"/>
    </source>
</evidence>
<dbReference type="Pfam" id="PF12836">
    <property type="entry name" value="HHH_3"/>
    <property type="match status" value="2"/>
</dbReference>
<dbReference type="InterPro" id="IPR051675">
    <property type="entry name" value="Endo/Exo/Phosphatase_dom_1"/>
</dbReference>
<evidence type="ECO:0000313" key="3">
    <source>
        <dbReference type="Proteomes" id="UP000682802"/>
    </source>
</evidence>
<accession>A0ABX8GTC1</accession>
<dbReference type="Gene3D" id="1.10.150.280">
    <property type="entry name" value="AF1531-like domain"/>
    <property type="match status" value="2"/>
</dbReference>
<dbReference type="Proteomes" id="UP000682802">
    <property type="component" value="Chromosome 1"/>
</dbReference>
<dbReference type="RefSeq" id="WP_215586344.1">
    <property type="nucleotide sequence ID" value="NZ_CP076128.1"/>
</dbReference>
<keyword evidence="1" id="KW-0812">Transmembrane</keyword>
<reference evidence="2 3" key="1">
    <citation type="submission" date="2021-05" db="EMBL/GenBank/DDBJ databases">
        <title>Comparative genomic studies on the polysaccharide-degrading batcterial strains of the Flammeovirga genus.</title>
        <authorList>
            <person name="Zewei F."/>
            <person name="Zheng Z."/>
            <person name="Yu L."/>
            <person name="Ruyue G."/>
            <person name="Yanhong M."/>
            <person name="Yuanyuan C."/>
            <person name="Jingyan G."/>
            <person name="Wenjun H."/>
        </authorList>
    </citation>
    <scope>NUCLEOTIDE SEQUENCE [LARGE SCALE GENOMIC DNA]</scope>
    <source>
        <strain evidence="2 3">YS10</strain>
    </source>
</reference>
<feature type="transmembrane region" description="Helical" evidence="1">
    <location>
        <begin position="21"/>
        <end position="41"/>
    </location>
</feature>
<protein>
    <submittedName>
        <fullName evidence="2">Helix-hairpin-helix domain-containing protein</fullName>
    </submittedName>
</protein>
<dbReference type="PANTHER" id="PTHR21180:SF32">
    <property type="entry name" value="ENDONUCLEASE_EXONUCLEASE_PHOSPHATASE FAMILY DOMAIN-CONTAINING PROTEIN 1"/>
    <property type="match status" value="1"/>
</dbReference>
<dbReference type="InterPro" id="IPR010994">
    <property type="entry name" value="RuvA_2-like"/>
</dbReference>
<gene>
    <name evidence="2" type="ORF">KM029_15160</name>
</gene>
<dbReference type="SUPFAM" id="SSF47781">
    <property type="entry name" value="RuvA domain 2-like"/>
    <property type="match status" value="3"/>
</dbReference>
<proteinExistence type="predicted"/>
<dbReference type="PANTHER" id="PTHR21180">
    <property type="entry name" value="ENDONUCLEASE/EXONUCLEASE/PHOSPHATASE FAMILY DOMAIN-CONTAINING PROTEIN 1"/>
    <property type="match status" value="1"/>
</dbReference>